<gene>
    <name evidence="6" type="ORF">ACH49W_20100</name>
</gene>
<evidence type="ECO:0000313" key="7">
    <source>
        <dbReference type="Proteomes" id="UP001611415"/>
    </source>
</evidence>
<dbReference type="Pfam" id="PF01758">
    <property type="entry name" value="SBF"/>
    <property type="match status" value="1"/>
</dbReference>
<sequence length="299" mass="31015">MDSWPVIVALPMVLTLIMFGLGLALTTGDFTRVVRYPRAVVVALGCQLVVLPALAFGLVVAVGLSAELAVGVMLLMASPGGATANLLSHLFRGDVALNVTLTAVNSVLSVITMPLVTNFALGFFEPPGADGIGLQFGKVAQVFALVLIPVVAGMVTRRLRPGFADRMDRPVRVVSVAFLAVVTLAALVAERDNVLDYLAAVGLVVALLCVMSSSVGYFVPKAFGVTSTQAVACSMEVGIHNSALAMTIAISVLGDIRMAVPAGVYGIVMLPIAYLAGTVISRRIRRAEKPLAAAGAARE</sequence>
<dbReference type="Proteomes" id="UP001611415">
    <property type="component" value="Unassembled WGS sequence"/>
</dbReference>
<comment type="subcellular location">
    <subcellularLocation>
        <location evidence="1">Membrane</location>
        <topology evidence="1">Multi-pass membrane protein</topology>
    </subcellularLocation>
</comment>
<dbReference type="InterPro" id="IPR038770">
    <property type="entry name" value="Na+/solute_symporter_sf"/>
</dbReference>
<dbReference type="PANTHER" id="PTHR10361:SF24">
    <property type="entry name" value="P3 PROTEIN"/>
    <property type="match status" value="1"/>
</dbReference>
<organism evidence="6 7">
    <name type="scientific">Nocardia xishanensis</name>
    <dbReference type="NCBI Taxonomy" id="238964"/>
    <lineage>
        <taxon>Bacteria</taxon>
        <taxon>Bacillati</taxon>
        <taxon>Actinomycetota</taxon>
        <taxon>Actinomycetes</taxon>
        <taxon>Mycobacteriales</taxon>
        <taxon>Nocardiaceae</taxon>
        <taxon>Nocardia</taxon>
    </lineage>
</organism>
<keyword evidence="3 5" id="KW-1133">Transmembrane helix</keyword>
<accession>A0ABW7X3R0</accession>
<proteinExistence type="predicted"/>
<evidence type="ECO:0000256" key="5">
    <source>
        <dbReference type="SAM" id="Phobius"/>
    </source>
</evidence>
<reference evidence="6 7" key="1">
    <citation type="submission" date="2024-10" db="EMBL/GenBank/DDBJ databases">
        <title>The Natural Products Discovery Center: Release of the First 8490 Sequenced Strains for Exploring Actinobacteria Biosynthetic Diversity.</title>
        <authorList>
            <person name="Kalkreuter E."/>
            <person name="Kautsar S.A."/>
            <person name="Yang D."/>
            <person name="Bader C.D."/>
            <person name="Teijaro C.N."/>
            <person name="Fluegel L."/>
            <person name="Davis C.M."/>
            <person name="Simpson J.R."/>
            <person name="Lauterbach L."/>
            <person name="Steele A.D."/>
            <person name="Gui C."/>
            <person name="Meng S."/>
            <person name="Li G."/>
            <person name="Viehrig K."/>
            <person name="Ye F."/>
            <person name="Su P."/>
            <person name="Kiefer A.F."/>
            <person name="Nichols A."/>
            <person name="Cepeda A.J."/>
            <person name="Yan W."/>
            <person name="Fan B."/>
            <person name="Jiang Y."/>
            <person name="Adhikari A."/>
            <person name="Zheng C.-J."/>
            <person name="Schuster L."/>
            <person name="Cowan T.M."/>
            <person name="Smanski M.J."/>
            <person name="Chevrette M.G."/>
            <person name="De Carvalho L.P.S."/>
            <person name="Shen B."/>
        </authorList>
    </citation>
    <scope>NUCLEOTIDE SEQUENCE [LARGE SCALE GENOMIC DNA]</scope>
    <source>
        <strain evidence="6 7">NPDC019275</strain>
    </source>
</reference>
<protein>
    <submittedName>
        <fullName evidence="6">Bile acid:sodium symporter family protein</fullName>
    </submittedName>
</protein>
<comment type="caution">
    <text evidence="6">The sequence shown here is derived from an EMBL/GenBank/DDBJ whole genome shotgun (WGS) entry which is preliminary data.</text>
</comment>
<feature type="transmembrane region" description="Helical" evidence="5">
    <location>
        <begin position="139"/>
        <end position="159"/>
    </location>
</feature>
<dbReference type="PANTHER" id="PTHR10361">
    <property type="entry name" value="SODIUM-BILE ACID COTRANSPORTER"/>
    <property type="match status" value="1"/>
</dbReference>
<name>A0ABW7X3R0_9NOCA</name>
<feature type="transmembrane region" description="Helical" evidence="5">
    <location>
        <begin position="95"/>
        <end position="119"/>
    </location>
</feature>
<feature type="transmembrane region" description="Helical" evidence="5">
    <location>
        <begin position="39"/>
        <end position="62"/>
    </location>
</feature>
<evidence type="ECO:0000256" key="1">
    <source>
        <dbReference type="ARBA" id="ARBA00004141"/>
    </source>
</evidence>
<feature type="transmembrane region" description="Helical" evidence="5">
    <location>
        <begin position="68"/>
        <end position="88"/>
    </location>
</feature>
<feature type="transmembrane region" description="Helical" evidence="5">
    <location>
        <begin position="231"/>
        <end position="253"/>
    </location>
</feature>
<dbReference type="Gene3D" id="1.20.1530.20">
    <property type="match status" value="1"/>
</dbReference>
<feature type="transmembrane region" description="Helical" evidence="5">
    <location>
        <begin position="195"/>
        <end position="219"/>
    </location>
</feature>
<dbReference type="EMBL" id="JBIRYO010000012">
    <property type="protein sequence ID" value="MFI2475680.1"/>
    <property type="molecule type" value="Genomic_DNA"/>
</dbReference>
<evidence type="ECO:0000256" key="3">
    <source>
        <dbReference type="ARBA" id="ARBA00022989"/>
    </source>
</evidence>
<keyword evidence="4 5" id="KW-0472">Membrane</keyword>
<evidence type="ECO:0000313" key="6">
    <source>
        <dbReference type="EMBL" id="MFI2475680.1"/>
    </source>
</evidence>
<dbReference type="InterPro" id="IPR002657">
    <property type="entry name" value="BilAc:Na_symport/Acr3"/>
</dbReference>
<feature type="transmembrane region" description="Helical" evidence="5">
    <location>
        <begin position="171"/>
        <end position="189"/>
    </location>
</feature>
<evidence type="ECO:0000256" key="2">
    <source>
        <dbReference type="ARBA" id="ARBA00022692"/>
    </source>
</evidence>
<evidence type="ECO:0000256" key="4">
    <source>
        <dbReference type="ARBA" id="ARBA00023136"/>
    </source>
</evidence>
<dbReference type="InterPro" id="IPR004710">
    <property type="entry name" value="Bilac:Na_transpt"/>
</dbReference>
<keyword evidence="7" id="KW-1185">Reference proteome</keyword>
<feature type="transmembrane region" description="Helical" evidence="5">
    <location>
        <begin position="259"/>
        <end position="280"/>
    </location>
</feature>
<feature type="transmembrane region" description="Helical" evidence="5">
    <location>
        <begin position="6"/>
        <end position="27"/>
    </location>
</feature>
<dbReference type="RefSeq" id="WP_357400152.1">
    <property type="nucleotide sequence ID" value="NZ_JBEYCD010000001.1"/>
</dbReference>
<keyword evidence="2 5" id="KW-0812">Transmembrane</keyword>